<dbReference type="EMBL" id="BLIN01000005">
    <property type="protein sequence ID" value="GFE07596.1"/>
    <property type="molecule type" value="Genomic_DNA"/>
</dbReference>
<dbReference type="EMBL" id="CP108473">
    <property type="protein sequence ID" value="WUS27428.1"/>
    <property type="molecule type" value="Genomic_DNA"/>
</dbReference>
<evidence type="ECO:0000313" key="4">
    <source>
        <dbReference type="Proteomes" id="UP001432292"/>
    </source>
</evidence>
<reference evidence="2" key="2">
    <citation type="submission" date="2022-10" db="EMBL/GenBank/DDBJ databases">
        <title>The complete genomes of actinobacterial strains from the NBC collection.</title>
        <authorList>
            <person name="Joergensen T.S."/>
            <person name="Alvarez Arevalo M."/>
            <person name="Sterndorff E.B."/>
            <person name="Faurdal D."/>
            <person name="Vuksanovic O."/>
            <person name="Mourched A.-S."/>
            <person name="Charusanti P."/>
            <person name="Shaw S."/>
            <person name="Blin K."/>
            <person name="Weber T."/>
        </authorList>
    </citation>
    <scope>NUCLEOTIDE SEQUENCE</scope>
    <source>
        <strain evidence="2">NBC_01256</strain>
    </source>
</reference>
<dbReference type="GeneID" id="96633388"/>
<protein>
    <submittedName>
        <fullName evidence="1">Uncharacterized protein</fullName>
    </submittedName>
</protein>
<sequence length="205" mass="23182">MWQVWKSVRAYREDPEWRYRKREPRGWVKAFGTPGHPFGTRGNHVKHVLEGHVRGFETTLFHLAAVHEGGRHPTDVSRYSVAVLTLPGPLPAASVTVAGLVRWLGTEPLPPRAGTPIQLPQGRSPRMVACSVDPDFAELILTERVVRMTADAKMGWRLHGDRMIGWIKEHKPYERIIGLAETMAEVLGEFPASVWPQDPSDQEHY</sequence>
<dbReference type="AlphaFoldDB" id="A0A640SAU4"/>
<proteinExistence type="predicted"/>
<dbReference type="RefSeq" id="WP_159477464.1">
    <property type="nucleotide sequence ID" value="NZ_BAAATH010000032.1"/>
</dbReference>
<gene>
    <name evidence="2" type="ORF">OG727_36960</name>
    <name evidence="1" type="ORF">Scani_38640</name>
</gene>
<evidence type="ECO:0000313" key="1">
    <source>
        <dbReference type="EMBL" id="GFE07596.1"/>
    </source>
</evidence>
<evidence type="ECO:0000313" key="2">
    <source>
        <dbReference type="EMBL" id="WUS27428.1"/>
    </source>
</evidence>
<dbReference type="Proteomes" id="UP000435837">
    <property type="component" value="Unassembled WGS sequence"/>
</dbReference>
<name>A0A640SAU4_9ACTN</name>
<organism evidence="1 3">
    <name type="scientific">Streptomyces caniferus</name>
    <dbReference type="NCBI Taxonomy" id="285557"/>
    <lineage>
        <taxon>Bacteria</taxon>
        <taxon>Bacillati</taxon>
        <taxon>Actinomycetota</taxon>
        <taxon>Actinomycetes</taxon>
        <taxon>Kitasatosporales</taxon>
        <taxon>Streptomycetaceae</taxon>
        <taxon>Streptomyces</taxon>
    </lineage>
</organism>
<evidence type="ECO:0000313" key="3">
    <source>
        <dbReference type="Proteomes" id="UP000435837"/>
    </source>
</evidence>
<keyword evidence="4" id="KW-1185">Reference proteome</keyword>
<accession>A0A640SAU4</accession>
<reference evidence="1 3" key="1">
    <citation type="submission" date="2019-12" db="EMBL/GenBank/DDBJ databases">
        <title>Whole genome shotgun sequence of Streptomyces caniferus NBRC 15389.</title>
        <authorList>
            <person name="Ichikawa N."/>
            <person name="Kimura A."/>
            <person name="Kitahashi Y."/>
            <person name="Komaki H."/>
            <person name="Tamura T."/>
        </authorList>
    </citation>
    <scope>NUCLEOTIDE SEQUENCE [LARGE SCALE GENOMIC DNA]</scope>
    <source>
        <strain evidence="1 3">NBRC 15389</strain>
    </source>
</reference>
<dbReference type="OrthoDB" id="190895at2"/>
<dbReference type="Proteomes" id="UP001432292">
    <property type="component" value="Chromosome"/>
</dbReference>